<name>A0A7R9KHJ9_9ACAR</name>
<evidence type="ECO:0000256" key="1">
    <source>
        <dbReference type="ARBA" id="ARBA00004141"/>
    </source>
</evidence>
<dbReference type="InterPro" id="IPR009231">
    <property type="entry name" value="Chloride_chnl_CLIC-like"/>
</dbReference>
<feature type="non-terminal residue" evidence="8">
    <location>
        <position position="170"/>
    </location>
</feature>
<evidence type="ECO:0000256" key="2">
    <source>
        <dbReference type="ARBA" id="ARBA00005944"/>
    </source>
</evidence>
<dbReference type="AlphaFoldDB" id="A0A7R9KHJ9"/>
<dbReference type="Proteomes" id="UP000759131">
    <property type="component" value="Unassembled WGS sequence"/>
</dbReference>
<dbReference type="EMBL" id="OC856141">
    <property type="protein sequence ID" value="CAD7623283.1"/>
    <property type="molecule type" value="Genomic_DNA"/>
</dbReference>
<dbReference type="OrthoDB" id="10037397at2759"/>
<evidence type="ECO:0000256" key="3">
    <source>
        <dbReference type="ARBA" id="ARBA00015571"/>
    </source>
</evidence>
<dbReference type="GO" id="GO:0005254">
    <property type="term" value="F:chloride channel activity"/>
    <property type="evidence" value="ECO:0007669"/>
    <property type="project" value="TreeGrafter"/>
</dbReference>
<comment type="similarity">
    <text evidence="2">Belongs to the chloride channel MCLC family.</text>
</comment>
<sequence>KQCYVLQTPDECLSRHHEMTFVSWIRQYMYSYEQRRHDYYRAVTVDPFWEINPLTVVSELLAELLFTPLKSLGHFLGLFMSSYFSHIPLYLTIPVFIFLCFCTLLMVLLIAVWLLMPNRYSIRIPFLMTIQLERRQQHMLSDETIDRKIVRKYQIQANVVNDLIIMITFN</sequence>
<dbReference type="PANTHER" id="PTHR34093:SF1">
    <property type="entry name" value="CHLORIDE CHANNEL CLIC-LIKE PROTEIN 1"/>
    <property type="match status" value="1"/>
</dbReference>
<reference evidence="8" key="1">
    <citation type="submission" date="2020-11" db="EMBL/GenBank/DDBJ databases">
        <authorList>
            <person name="Tran Van P."/>
        </authorList>
    </citation>
    <scope>NUCLEOTIDE SEQUENCE</scope>
</reference>
<dbReference type="GO" id="GO:0005783">
    <property type="term" value="C:endoplasmic reticulum"/>
    <property type="evidence" value="ECO:0007669"/>
    <property type="project" value="TreeGrafter"/>
</dbReference>
<dbReference type="EMBL" id="CAJPIZ010001566">
    <property type="protein sequence ID" value="CAG2103713.1"/>
    <property type="molecule type" value="Genomic_DNA"/>
</dbReference>
<accession>A0A7R9KHJ9</accession>
<evidence type="ECO:0000313" key="8">
    <source>
        <dbReference type="EMBL" id="CAD7623283.1"/>
    </source>
</evidence>
<feature type="transmembrane region" description="Helical" evidence="7">
    <location>
        <begin position="89"/>
        <end position="115"/>
    </location>
</feature>
<evidence type="ECO:0000256" key="5">
    <source>
        <dbReference type="ARBA" id="ARBA00022989"/>
    </source>
</evidence>
<dbReference type="PANTHER" id="PTHR34093">
    <property type="entry name" value="CHLORIDE CHANNEL CLIC-LIKE PROTEIN 1"/>
    <property type="match status" value="1"/>
</dbReference>
<dbReference type="GO" id="GO:0016020">
    <property type="term" value="C:membrane"/>
    <property type="evidence" value="ECO:0007669"/>
    <property type="project" value="UniProtKB-SubCell"/>
</dbReference>
<evidence type="ECO:0000256" key="4">
    <source>
        <dbReference type="ARBA" id="ARBA00022692"/>
    </source>
</evidence>
<keyword evidence="4 7" id="KW-0812">Transmembrane</keyword>
<gene>
    <name evidence="8" type="ORF">OSB1V03_LOCUS3740</name>
</gene>
<protein>
    <recommendedName>
        <fullName evidence="3">Chloride channel CLIC-like protein 1</fullName>
    </recommendedName>
</protein>
<dbReference type="Pfam" id="PF05934">
    <property type="entry name" value="MCLC"/>
    <property type="match status" value="1"/>
</dbReference>
<evidence type="ECO:0000313" key="9">
    <source>
        <dbReference type="Proteomes" id="UP000759131"/>
    </source>
</evidence>
<keyword evidence="9" id="KW-1185">Reference proteome</keyword>
<proteinExistence type="inferred from homology"/>
<comment type="subcellular location">
    <subcellularLocation>
        <location evidence="1">Membrane</location>
        <topology evidence="1">Multi-pass membrane protein</topology>
    </subcellularLocation>
</comment>
<evidence type="ECO:0000256" key="6">
    <source>
        <dbReference type="ARBA" id="ARBA00023136"/>
    </source>
</evidence>
<evidence type="ECO:0000256" key="7">
    <source>
        <dbReference type="SAM" id="Phobius"/>
    </source>
</evidence>
<organism evidence="8">
    <name type="scientific">Medioppia subpectinata</name>
    <dbReference type="NCBI Taxonomy" id="1979941"/>
    <lineage>
        <taxon>Eukaryota</taxon>
        <taxon>Metazoa</taxon>
        <taxon>Ecdysozoa</taxon>
        <taxon>Arthropoda</taxon>
        <taxon>Chelicerata</taxon>
        <taxon>Arachnida</taxon>
        <taxon>Acari</taxon>
        <taxon>Acariformes</taxon>
        <taxon>Sarcoptiformes</taxon>
        <taxon>Oribatida</taxon>
        <taxon>Brachypylina</taxon>
        <taxon>Oppioidea</taxon>
        <taxon>Oppiidae</taxon>
        <taxon>Medioppia</taxon>
    </lineage>
</organism>
<keyword evidence="5 7" id="KW-1133">Transmembrane helix</keyword>
<keyword evidence="6 7" id="KW-0472">Membrane</keyword>